<evidence type="ECO:0000256" key="6">
    <source>
        <dbReference type="ARBA" id="ARBA00025751"/>
    </source>
</evidence>
<evidence type="ECO:0000256" key="1">
    <source>
        <dbReference type="ARBA" id="ARBA00004123"/>
    </source>
</evidence>
<evidence type="ECO:0000256" key="5">
    <source>
        <dbReference type="ARBA" id="ARBA00023242"/>
    </source>
</evidence>
<dbReference type="SUPFAM" id="SSF55257">
    <property type="entry name" value="RBP11-like subunits of RNA polymerase"/>
    <property type="match status" value="1"/>
</dbReference>
<keyword evidence="4" id="KW-0804">Transcription</keyword>
<dbReference type="GO" id="GO:0003677">
    <property type="term" value="F:DNA binding"/>
    <property type="evidence" value="ECO:0007669"/>
    <property type="project" value="InterPro"/>
</dbReference>
<dbReference type="OrthoDB" id="510325at2759"/>
<evidence type="ECO:0000259" key="7">
    <source>
        <dbReference type="Pfam" id="PF13656"/>
    </source>
</evidence>
<feature type="domain" description="DNA-directed RNA polymerase RBP11-like dimerisation" evidence="7">
    <location>
        <begin position="41"/>
        <end position="113"/>
    </location>
</feature>
<dbReference type="PROSITE" id="PS01154">
    <property type="entry name" value="RNA_POL_L_13KD"/>
    <property type="match status" value="1"/>
</dbReference>
<dbReference type="AlphaFoldDB" id="A0A3M6VXE7"/>
<organism evidence="8 9">
    <name type="scientific">Hortaea werneckii</name>
    <name type="common">Black yeast</name>
    <name type="synonym">Cladosporium werneckii</name>
    <dbReference type="NCBI Taxonomy" id="91943"/>
    <lineage>
        <taxon>Eukaryota</taxon>
        <taxon>Fungi</taxon>
        <taxon>Dikarya</taxon>
        <taxon>Ascomycota</taxon>
        <taxon>Pezizomycotina</taxon>
        <taxon>Dothideomycetes</taxon>
        <taxon>Dothideomycetidae</taxon>
        <taxon>Mycosphaerellales</taxon>
        <taxon>Teratosphaeriaceae</taxon>
        <taxon>Hortaea</taxon>
    </lineage>
</organism>
<evidence type="ECO:0000256" key="2">
    <source>
        <dbReference type="ARBA" id="ARBA00022079"/>
    </source>
</evidence>
<dbReference type="EMBL" id="QWIJ01003242">
    <property type="protein sequence ID" value="RMX70913.1"/>
    <property type="molecule type" value="Genomic_DNA"/>
</dbReference>
<name>A0A3M6VXE7_HORWE</name>
<keyword evidence="3" id="KW-0240">DNA-directed RNA polymerase</keyword>
<dbReference type="PANTHER" id="PTHR13946:SF28">
    <property type="entry name" value="DNA-DIRECTED RNA POLYMERASES I AND III SUBUNIT RPAC2"/>
    <property type="match status" value="1"/>
</dbReference>
<dbReference type="Pfam" id="PF13656">
    <property type="entry name" value="RNA_pol_L_2"/>
    <property type="match status" value="1"/>
</dbReference>
<dbReference type="InterPro" id="IPR009025">
    <property type="entry name" value="RBP11-like_dimer"/>
</dbReference>
<dbReference type="FunFam" id="3.30.1360.10:FF:000006">
    <property type="entry name" value="DNA-directed RNA polymerases I and III subunit RPAC2"/>
    <property type="match status" value="1"/>
</dbReference>
<dbReference type="GO" id="GO:0006383">
    <property type="term" value="P:transcription by RNA polymerase III"/>
    <property type="evidence" value="ECO:0007669"/>
    <property type="project" value="TreeGrafter"/>
</dbReference>
<dbReference type="GO" id="GO:0055029">
    <property type="term" value="C:nuclear DNA-directed RNA polymerase complex"/>
    <property type="evidence" value="ECO:0007669"/>
    <property type="project" value="UniProtKB-ARBA"/>
</dbReference>
<dbReference type="PANTHER" id="PTHR13946">
    <property type="entry name" value="DNA-DIRECTED RNA POLYMERASE I,II,III"/>
    <property type="match status" value="1"/>
</dbReference>
<evidence type="ECO:0000256" key="4">
    <source>
        <dbReference type="ARBA" id="ARBA00023163"/>
    </source>
</evidence>
<accession>A0A3M6VXE7</accession>
<dbReference type="GO" id="GO:0006362">
    <property type="term" value="P:transcription elongation by RNA polymerase I"/>
    <property type="evidence" value="ECO:0007669"/>
    <property type="project" value="TreeGrafter"/>
</dbReference>
<dbReference type="InterPro" id="IPR033898">
    <property type="entry name" value="RNAP_AC19"/>
</dbReference>
<keyword evidence="5" id="KW-0539">Nucleus</keyword>
<protein>
    <recommendedName>
        <fullName evidence="2">DNA-directed RNA polymerases I and III subunit RPAC2</fullName>
    </recommendedName>
</protein>
<dbReference type="CDD" id="cd07029">
    <property type="entry name" value="RNAP_I_III_AC19"/>
    <property type="match status" value="1"/>
</dbReference>
<sequence>MAQTDADQEMRDAAGGAEAGEEIVVEKQRLRLLQGSSDTAASFAFEREDHTLGNALRYMIMKNPDVEFCGYSIPHPSETVMNLRIQTWDNVSVFDVLRKGLSDLADLCDVVEDKFSASRDEFNTQQAQKQ</sequence>
<dbReference type="InterPro" id="IPR036603">
    <property type="entry name" value="RBP11-like"/>
</dbReference>
<evidence type="ECO:0000256" key="3">
    <source>
        <dbReference type="ARBA" id="ARBA00022478"/>
    </source>
</evidence>
<dbReference type="GO" id="GO:0003899">
    <property type="term" value="F:DNA-directed RNA polymerase activity"/>
    <property type="evidence" value="ECO:0007669"/>
    <property type="project" value="InterPro"/>
</dbReference>
<dbReference type="GO" id="GO:0046983">
    <property type="term" value="F:protein dimerization activity"/>
    <property type="evidence" value="ECO:0007669"/>
    <property type="project" value="InterPro"/>
</dbReference>
<dbReference type="GO" id="GO:0005666">
    <property type="term" value="C:RNA polymerase III complex"/>
    <property type="evidence" value="ECO:0007669"/>
    <property type="project" value="TreeGrafter"/>
</dbReference>
<evidence type="ECO:0000313" key="9">
    <source>
        <dbReference type="Proteomes" id="UP000281245"/>
    </source>
</evidence>
<dbReference type="HAMAP" id="MF_00261">
    <property type="entry name" value="RNApol_arch_Rpo11"/>
    <property type="match status" value="1"/>
</dbReference>
<gene>
    <name evidence="8" type="ORF">D0869_16170</name>
</gene>
<dbReference type="Proteomes" id="UP000281245">
    <property type="component" value="Unassembled WGS sequence"/>
</dbReference>
<comment type="similarity">
    <text evidence="6">Belongs to the archaeal Rpo11/eukaryotic RPB11/RPC19 RNA polymerase subunit family.</text>
</comment>
<evidence type="ECO:0000313" key="8">
    <source>
        <dbReference type="EMBL" id="RMX70913.1"/>
    </source>
</evidence>
<dbReference type="InterPro" id="IPR022905">
    <property type="entry name" value="Rpo11-like"/>
</dbReference>
<dbReference type="GO" id="GO:0005736">
    <property type="term" value="C:RNA polymerase I complex"/>
    <property type="evidence" value="ECO:0007669"/>
    <property type="project" value="TreeGrafter"/>
</dbReference>
<dbReference type="Gene3D" id="3.30.1360.10">
    <property type="entry name" value="RNA polymerase, RBP11-like subunit"/>
    <property type="match status" value="1"/>
</dbReference>
<proteinExistence type="inferred from homology"/>
<reference evidence="8 9" key="1">
    <citation type="journal article" date="2018" name="BMC Genomics">
        <title>Genomic evidence for intraspecific hybridization in a clonal and extremely halotolerant yeast.</title>
        <authorList>
            <person name="Gostincar C."/>
            <person name="Stajich J.E."/>
            <person name="Zupancic J."/>
            <person name="Zalar P."/>
            <person name="Gunde-Cimerman N."/>
        </authorList>
    </citation>
    <scope>NUCLEOTIDE SEQUENCE [LARGE SCALE GENOMIC DNA]</scope>
    <source>
        <strain evidence="8 9">EXF-6656</strain>
    </source>
</reference>
<comment type="subcellular location">
    <subcellularLocation>
        <location evidence="1">Nucleus</location>
    </subcellularLocation>
</comment>
<dbReference type="InterPro" id="IPR008193">
    <property type="entry name" value="RNA_pol_Rpb11_13-16kDa_CS"/>
</dbReference>
<comment type="caution">
    <text evidence="8">The sequence shown here is derived from an EMBL/GenBank/DDBJ whole genome shotgun (WGS) entry which is preliminary data.</text>
</comment>